<feature type="transmembrane region" description="Helical" evidence="6">
    <location>
        <begin position="172"/>
        <end position="194"/>
    </location>
</feature>
<keyword evidence="5 6" id="KW-0472">Membrane</keyword>
<evidence type="ECO:0000256" key="6">
    <source>
        <dbReference type="SAM" id="Phobius"/>
    </source>
</evidence>
<reference evidence="8 9" key="1">
    <citation type="submission" date="2023-03" db="EMBL/GenBank/DDBJ databases">
        <title>Fodinicurvata sp. CAU 1616 isolated from sea sendiment.</title>
        <authorList>
            <person name="Kim W."/>
        </authorList>
    </citation>
    <scope>NUCLEOTIDE SEQUENCE [LARGE SCALE GENOMIC DNA]</scope>
    <source>
        <strain evidence="8 9">CAU 1616</strain>
    </source>
</reference>
<evidence type="ECO:0000256" key="1">
    <source>
        <dbReference type="ARBA" id="ARBA00004141"/>
    </source>
</evidence>
<proteinExistence type="inferred from homology"/>
<name>A0ABT5YKU1_9PROT</name>
<dbReference type="InterPro" id="IPR037185">
    <property type="entry name" value="EmrE-like"/>
</dbReference>
<comment type="caution">
    <text evidence="8">The sequence shown here is derived from an EMBL/GenBank/DDBJ whole genome shotgun (WGS) entry which is preliminary data.</text>
</comment>
<dbReference type="SUPFAM" id="SSF103481">
    <property type="entry name" value="Multidrug resistance efflux transporter EmrE"/>
    <property type="match status" value="2"/>
</dbReference>
<feature type="transmembrane region" description="Helical" evidence="6">
    <location>
        <begin position="262"/>
        <end position="282"/>
    </location>
</feature>
<feature type="transmembrane region" description="Helical" evidence="6">
    <location>
        <begin position="206"/>
        <end position="228"/>
    </location>
</feature>
<evidence type="ECO:0000259" key="7">
    <source>
        <dbReference type="Pfam" id="PF00892"/>
    </source>
</evidence>
<dbReference type="Pfam" id="PF00892">
    <property type="entry name" value="EamA"/>
    <property type="match status" value="2"/>
</dbReference>
<sequence length="317" mass="33887">MSDGLRHTYAALRAGRAPAGWVRLGGNERGALWMLLAALGFTLNAAFAKTLAQGGMPVFQIAFARAFFALAPLLPFLLAGGLVAFRTRHPGTHLLRALFGAGAMISGFYALSTLPLATVTVLTFTVPLFAVVLSVLLLGEQVRWRRWTATLTGFGGVVIMTLPSLLQDGGFVLEWALLAGLGQAFGIAMSVVLVKRVPASESQPVMVFWFCLASIILTAPLALMQWITPSQEQWILLAAVGVTGFVSQSLIIKAYRSGEASFVAPFDYAKLPIAVLAGWLAFAELPDWATYLGGAIVVGSTLYIARREARPAEGSRF</sequence>
<feature type="transmembrane region" description="Helical" evidence="6">
    <location>
        <begin position="94"/>
        <end position="111"/>
    </location>
</feature>
<evidence type="ECO:0000313" key="8">
    <source>
        <dbReference type="EMBL" id="MDF2095565.1"/>
    </source>
</evidence>
<evidence type="ECO:0000256" key="3">
    <source>
        <dbReference type="ARBA" id="ARBA00022692"/>
    </source>
</evidence>
<keyword evidence="9" id="KW-1185">Reference proteome</keyword>
<feature type="transmembrane region" description="Helical" evidence="6">
    <location>
        <begin position="147"/>
        <end position="166"/>
    </location>
</feature>
<feature type="domain" description="EamA" evidence="7">
    <location>
        <begin position="175"/>
        <end position="304"/>
    </location>
</feature>
<feature type="transmembrane region" description="Helical" evidence="6">
    <location>
        <begin position="117"/>
        <end position="138"/>
    </location>
</feature>
<feature type="transmembrane region" description="Helical" evidence="6">
    <location>
        <begin position="31"/>
        <end position="52"/>
    </location>
</feature>
<dbReference type="Proteomes" id="UP001215503">
    <property type="component" value="Unassembled WGS sequence"/>
</dbReference>
<keyword evidence="3 6" id="KW-0812">Transmembrane</keyword>
<comment type="similarity">
    <text evidence="2">Belongs to the drug/metabolite transporter (DMT) superfamily. 10 TMS drug/metabolite exporter (DME) (TC 2.A.7.3) family.</text>
</comment>
<dbReference type="EMBL" id="JARHUD010000003">
    <property type="protein sequence ID" value="MDF2095565.1"/>
    <property type="molecule type" value="Genomic_DNA"/>
</dbReference>
<keyword evidence="4 6" id="KW-1133">Transmembrane helix</keyword>
<protein>
    <submittedName>
        <fullName evidence="8">DMT family transporter</fullName>
    </submittedName>
</protein>
<dbReference type="InterPro" id="IPR000620">
    <property type="entry name" value="EamA_dom"/>
</dbReference>
<evidence type="ECO:0000256" key="4">
    <source>
        <dbReference type="ARBA" id="ARBA00022989"/>
    </source>
</evidence>
<feature type="transmembrane region" description="Helical" evidence="6">
    <location>
        <begin position="234"/>
        <end position="255"/>
    </location>
</feature>
<evidence type="ECO:0000313" key="9">
    <source>
        <dbReference type="Proteomes" id="UP001215503"/>
    </source>
</evidence>
<dbReference type="RefSeq" id="WP_275821115.1">
    <property type="nucleotide sequence ID" value="NZ_JARHUD010000003.1"/>
</dbReference>
<evidence type="ECO:0000256" key="2">
    <source>
        <dbReference type="ARBA" id="ARBA00009853"/>
    </source>
</evidence>
<feature type="transmembrane region" description="Helical" evidence="6">
    <location>
        <begin position="288"/>
        <end position="305"/>
    </location>
</feature>
<feature type="domain" description="EamA" evidence="7">
    <location>
        <begin position="29"/>
        <end position="161"/>
    </location>
</feature>
<dbReference type="PANTHER" id="PTHR22911:SF6">
    <property type="entry name" value="SOLUTE CARRIER FAMILY 35 MEMBER G1"/>
    <property type="match status" value="1"/>
</dbReference>
<organism evidence="8 9">
    <name type="scientific">Aquibaculum arenosum</name>
    <dbReference type="NCBI Taxonomy" id="3032591"/>
    <lineage>
        <taxon>Bacteria</taxon>
        <taxon>Pseudomonadati</taxon>
        <taxon>Pseudomonadota</taxon>
        <taxon>Alphaproteobacteria</taxon>
        <taxon>Rhodospirillales</taxon>
        <taxon>Rhodovibrionaceae</taxon>
        <taxon>Aquibaculum</taxon>
    </lineage>
</organism>
<dbReference type="PANTHER" id="PTHR22911">
    <property type="entry name" value="ACYL-MALONYL CONDENSING ENZYME-RELATED"/>
    <property type="match status" value="1"/>
</dbReference>
<gene>
    <name evidence="8" type="ORF">P2G67_06215</name>
</gene>
<feature type="transmembrane region" description="Helical" evidence="6">
    <location>
        <begin position="58"/>
        <end position="82"/>
    </location>
</feature>
<accession>A0ABT5YKU1</accession>
<comment type="subcellular location">
    <subcellularLocation>
        <location evidence="1">Membrane</location>
        <topology evidence="1">Multi-pass membrane protein</topology>
    </subcellularLocation>
</comment>
<evidence type="ECO:0000256" key="5">
    <source>
        <dbReference type="ARBA" id="ARBA00023136"/>
    </source>
</evidence>